<evidence type="ECO:0000313" key="4">
    <source>
        <dbReference type="Proteomes" id="UP001327027"/>
    </source>
</evidence>
<feature type="domain" description="FAS1" evidence="2">
    <location>
        <begin position="464"/>
        <end position="590"/>
    </location>
</feature>
<dbReference type="SMART" id="SM00554">
    <property type="entry name" value="FAS1"/>
    <property type="match status" value="4"/>
</dbReference>
<feature type="signal peptide" evidence="1">
    <location>
        <begin position="1"/>
        <end position="23"/>
    </location>
</feature>
<dbReference type="InterPro" id="IPR000782">
    <property type="entry name" value="FAS1_domain"/>
</dbReference>
<gene>
    <name evidence="3" type="ORF">U6A24_05165</name>
</gene>
<dbReference type="PANTHER" id="PTHR10900:SF77">
    <property type="entry name" value="FI19380P1"/>
    <property type="match status" value="1"/>
</dbReference>
<keyword evidence="1" id="KW-0732">Signal</keyword>
<dbReference type="InterPro" id="IPR036378">
    <property type="entry name" value="FAS1_dom_sf"/>
</dbReference>
<evidence type="ECO:0000256" key="1">
    <source>
        <dbReference type="SAM" id="SignalP"/>
    </source>
</evidence>
<dbReference type="PROSITE" id="PS51257">
    <property type="entry name" value="PROKAR_LIPOPROTEIN"/>
    <property type="match status" value="1"/>
</dbReference>
<dbReference type="PANTHER" id="PTHR10900">
    <property type="entry name" value="PERIOSTIN-RELATED"/>
    <property type="match status" value="1"/>
</dbReference>
<comment type="caution">
    <text evidence="3">The sequence shown here is derived from an EMBL/GenBank/DDBJ whole genome shotgun (WGS) entry which is preliminary data.</text>
</comment>
<feature type="domain" description="FAS1" evidence="2">
    <location>
        <begin position="198"/>
        <end position="324"/>
    </location>
</feature>
<dbReference type="SUPFAM" id="SSF82153">
    <property type="entry name" value="FAS1 domain"/>
    <property type="match status" value="4"/>
</dbReference>
<proteinExistence type="predicted"/>
<dbReference type="Proteomes" id="UP001327027">
    <property type="component" value="Unassembled WGS sequence"/>
</dbReference>
<dbReference type="Pfam" id="PF02469">
    <property type="entry name" value="Fasciclin"/>
    <property type="match status" value="4"/>
</dbReference>
<evidence type="ECO:0000259" key="2">
    <source>
        <dbReference type="PROSITE" id="PS50213"/>
    </source>
</evidence>
<dbReference type="RefSeq" id="WP_324178874.1">
    <property type="nucleotide sequence ID" value="NZ_BAABAW010000003.1"/>
</dbReference>
<evidence type="ECO:0000313" key="3">
    <source>
        <dbReference type="EMBL" id="MEB3344837.1"/>
    </source>
</evidence>
<reference evidence="3 4" key="1">
    <citation type="journal article" date="2013" name="Int. J. Syst. Evol. Microbiol.">
        <title>Aquimarina gracilis sp. nov., isolated from the gut microflora of a mussel, Mytilus coruscus, and emended description of Aquimarina spongiae.</title>
        <authorList>
            <person name="Park S.C."/>
            <person name="Choe H.N."/>
            <person name="Baik K.S."/>
            <person name="Seong C.N."/>
        </authorList>
    </citation>
    <scope>NUCLEOTIDE SEQUENCE [LARGE SCALE GENOMIC DNA]</scope>
    <source>
        <strain evidence="3 4">PSC32</strain>
    </source>
</reference>
<feature type="domain" description="FAS1" evidence="2">
    <location>
        <begin position="596"/>
        <end position="721"/>
    </location>
</feature>
<dbReference type="PROSITE" id="PS50213">
    <property type="entry name" value="FAS1"/>
    <property type="match status" value="4"/>
</dbReference>
<organism evidence="3 4">
    <name type="scientific">Aquimarina gracilis</name>
    <dbReference type="NCBI Taxonomy" id="874422"/>
    <lineage>
        <taxon>Bacteria</taxon>
        <taxon>Pseudomonadati</taxon>
        <taxon>Bacteroidota</taxon>
        <taxon>Flavobacteriia</taxon>
        <taxon>Flavobacteriales</taxon>
        <taxon>Flavobacteriaceae</taxon>
        <taxon>Aquimarina</taxon>
    </lineage>
</organism>
<dbReference type="EMBL" id="JAYKLX010000002">
    <property type="protein sequence ID" value="MEB3344837.1"/>
    <property type="molecule type" value="Genomic_DNA"/>
</dbReference>
<protein>
    <submittedName>
        <fullName evidence="3">Fasciclin domain-containing protein</fullName>
    </submittedName>
</protein>
<feature type="domain" description="FAS1" evidence="2">
    <location>
        <begin position="332"/>
        <end position="458"/>
    </location>
</feature>
<name>A0ABU5ZTE2_9FLAO</name>
<feature type="chain" id="PRO_5045176014" evidence="1">
    <location>
        <begin position="24"/>
        <end position="726"/>
    </location>
</feature>
<dbReference type="InterPro" id="IPR050904">
    <property type="entry name" value="Adhesion/Biosynth-related"/>
</dbReference>
<sequence length="726" mass="76733">MKTLIKRLTVPFLCLFLMNFVLSCQDDDEMNNEPELTEFEESPIISFDEIDKMTQSTIDGELAFEEGKLASTENKFFGFDISREKRVYNFSANVNSGAGAGTEIGGELKLYFTLYHASFTIVRGNLTLPDGTEARARGAIVSDGVVYLIINPPGRDLIFGIGRVRDNGDIDGSFRFFTSGGLGRGTWTAELTETTFPDKTIVELIVEDGRFTSLVGALQAAELVDALSGEGPFTVFAPTDDAFAALDEIPPLDVLTEILLYHVASGRFNTQDLLAEEMITTLQGENVKISLNENNEIVINDTVKLLSANIGGSNGVIQVIDAVLIPPSFQPLPSIVEIAVDTPELSTLVSALQSADLVDALSGEGPFTVFAPTNAAFEALDAIPSGDALTEVLLYHVAEGKFTAEDLIQGETVTTLQGDEVTIEVDGDGNVILNGSIKVMTANIEASNGIIHVIEGVLLPPADLQSIVEIAVNTPDLSTLVGALQAADLVDALNGEGPFTVFAPTNAAFDALDAIPSGDALTEVLLYHVAEGKFTAEDLLQGETVTTLQGDEVTIEVDGDGNVILNSSIKVMTADIEASNGIIHVIEGVLLPPADLPSIVEIAVATPELSTLVSALQSADLVDALSGDGPFTVFAPTNAAFEALSAIPSGDALIEVLLYHVASGKFTAEDLLTAETVTTLQGEEVTIEIFDGDVILNGEIVVKMADIEASNGIVHVIEGVLIPSSI</sequence>
<accession>A0ABU5ZTE2</accession>
<keyword evidence="4" id="KW-1185">Reference proteome</keyword>
<dbReference type="Gene3D" id="2.30.180.10">
    <property type="entry name" value="FAS1 domain"/>
    <property type="match status" value="4"/>
</dbReference>